<dbReference type="InterPro" id="IPR056703">
    <property type="entry name" value="DUF7801"/>
</dbReference>
<feature type="domain" description="DUF7801" evidence="4">
    <location>
        <begin position="591"/>
        <end position="743"/>
    </location>
</feature>
<reference evidence="5 6" key="1">
    <citation type="submission" date="2017-03" db="EMBL/GenBank/DDBJ databases">
        <title>Genomes of endolithic fungi from Antarctica.</title>
        <authorList>
            <person name="Coleine C."/>
            <person name="Masonjones S."/>
            <person name="Stajich J.E."/>
        </authorList>
    </citation>
    <scope>NUCLEOTIDE SEQUENCE [LARGE SCALE GENOMIC DNA]</scope>
    <source>
        <strain evidence="5 6">CCFEE 6314</strain>
    </source>
</reference>
<dbReference type="GO" id="GO:0051015">
    <property type="term" value="F:actin filament binding"/>
    <property type="evidence" value="ECO:0007669"/>
    <property type="project" value="TreeGrafter"/>
</dbReference>
<dbReference type="Pfam" id="PF15456">
    <property type="entry name" value="Uds1"/>
    <property type="match status" value="1"/>
</dbReference>
<dbReference type="EMBL" id="NAJM01000001">
    <property type="protein sequence ID" value="RVX76096.1"/>
    <property type="molecule type" value="Genomic_DNA"/>
</dbReference>
<feature type="coiled-coil region" evidence="1">
    <location>
        <begin position="531"/>
        <end position="604"/>
    </location>
</feature>
<protein>
    <submittedName>
        <fullName evidence="5">Uncharacterized protein</fullName>
    </submittedName>
</protein>
<gene>
    <name evidence="5" type="ORF">B0A52_00453</name>
</gene>
<dbReference type="PANTHER" id="PTHR45615">
    <property type="entry name" value="MYOSIN HEAVY CHAIN, NON-MUSCLE"/>
    <property type="match status" value="1"/>
</dbReference>
<evidence type="ECO:0000313" key="5">
    <source>
        <dbReference type="EMBL" id="RVX76096.1"/>
    </source>
</evidence>
<dbReference type="GO" id="GO:0000146">
    <property type="term" value="F:microfilament motor activity"/>
    <property type="evidence" value="ECO:0007669"/>
    <property type="project" value="TreeGrafter"/>
</dbReference>
<accession>A0A438NK32</accession>
<evidence type="ECO:0000259" key="4">
    <source>
        <dbReference type="Pfam" id="PF25078"/>
    </source>
</evidence>
<feature type="coiled-coil region" evidence="1">
    <location>
        <begin position="180"/>
        <end position="221"/>
    </location>
</feature>
<dbReference type="OrthoDB" id="5569911at2759"/>
<feature type="compositionally biased region" description="Basic and acidic residues" evidence="2">
    <location>
        <begin position="10"/>
        <end position="20"/>
    </location>
</feature>
<feature type="coiled-coil region" evidence="1">
    <location>
        <begin position="417"/>
        <end position="497"/>
    </location>
</feature>
<feature type="region of interest" description="Disordered" evidence="2">
    <location>
        <begin position="1"/>
        <end position="56"/>
    </location>
</feature>
<feature type="coiled-coil region" evidence="1">
    <location>
        <begin position="643"/>
        <end position="740"/>
    </location>
</feature>
<feature type="domain" description="Up-regulated during septation protein 1" evidence="3">
    <location>
        <begin position="90"/>
        <end position="226"/>
    </location>
</feature>
<feature type="region of interest" description="Disordered" evidence="2">
    <location>
        <begin position="795"/>
        <end position="817"/>
    </location>
</feature>
<feature type="region of interest" description="Disordered" evidence="2">
    <location>
        <begin position="146"/>
        <end position="180"/>
    </location>
</feature>
<evidence type="ECO:0000259" key="3">
    <source>
        <dbReference type="Pfam" id="PF15456"/>
    </source>
</evidence>
<dbReference type="AlphaFoldDB" id="A0A438NK32"/>
<dbReference type="VEuPathDB" id="FungiDB:PV10_01565"/>
<keyword evidence="1" id="KW-0175">Coiled coil</keyword>
<name>A0A438NK32_EXOME</name>
<evidence type="ECO:0000256" key="1">
    <source>
        <dbReference type="SAM" id="Coils"/>
    </source>
</evidence>
<dbReference type="GO" id="GO:0032982">
    <property type="term" value="C:myosin filament"/>
    <property type="evidence" value="ECO:0007669"/>
    <property type="project" value="TreeGrafter"/>
</dbReference>
<sequence length="817" mass="92648">MNRFQFGLRKSSDSIDDNRSRYVPSSVYSAGGPGPIAEDSPAIGQRPNFMSGALRGPYEEQTPRFMTPSFPPQRASRNSTLLNINDPVAMHLLTETAISDSREYEVLSFEEVEQLKKEKVYLRGKVETTKRKLALESKLRDAAQSLNRLYTKRESNDSPESPQKKRRSFLGSKQPEPDPVARADIEFASSNKKVEDLNRELKQLELQLEDIEKRILRHTAGILQMTHKGLKKNVRRTELPRSPESMTSQMNGRNSDDFDERSLYQVPDYVTDFAPPPPPKSTSAKRDEQPLDNVASRLQELNLRVHAMVNQAGSQEHFDPPPMSTDDAVAGRVGVQIQASLGYLSQALDALEASRTRATAAVEKSLFDSEDQVEDVNLRLQDMLERTNSVGHSPLLPYDEPRGKDLQSQLAFSSVVLERLNSRVETLVEHKDILTRQIQQQRELNTKSDAERDEHIQTLTEELERSKKLNEIAEEEAKHSRDQMELLMGQLDAAQQENVLREQQRGVDDSKASSAELAASKAMEIKLLADLKAKQDDHSRVQAELAQVRSETESTSQKLILELDELKKSKEQDQVEIDALRQQITQLQTAKDGADADLLKAQQETNSLATEVARVQTELTVARAELDGAYGSRAERAADVSMNPAIQKELDTLNSRNKELETQLEFLTSQHETKGAGSAELQNKANALQQELKEMIEEYEVMTKQSIEDEKERERLEETVDSLQQRCETVEMHLNEEKLKWMGVNVEAPTETMSTMVLKNEFKKMMRETRAENLKTIRSEQEERRRLEGIIKSMKKEMQQRQARKAAALPNGSTESR</sequence>
<dbReference type="InterPro" id="IPR029191">
    <property type="entry name" value="Uds1"/>
</dbReference>
<evidence type="ECO:0000256" key="2">
    <source>
        <dbReference type="SAM" id="MobiDB-lite"/>
    </source>
</evidence>
<dbReference type="Gene3D" id="1.10.287.1490">
    <property type="match status" value="1"/>
</dbReference>
<organism evidence="5 6">
    <name type="scientific">Exophiala mesophila</name>
    <name type="common">Black yeast-like fungus</name>
    <dbReference type="NCBI Taxonomy" id="212818"/>
    <lineage>
        <taxon>Eukaryota</taxon>
        <taxon>Fungi</taxon>
        <taxon>Dikarya</taxon>
        <taxon>Ascomycota</taxon>
        <taxon>Pezizomycotina</taxon>
        <taxon>Eurotiomycetes</taxon>
        <taxon>Chaetothyriomycetidae</taxon>
        <taxon>Chaetothyriales</taxon>
        <taxon>Herpotrichiellaceae</taxon>
        <taxon>Exophiala</taxon>
    </lineage>
</organism>
<feature type="region of interest" description="Disordered" evidence="2">
    <location>
        <begin position="239"/>
        <end position="258"/>
    </location>
</feature>
<dbReference type="Pfam" id="PF25078">
    <property type="entry name" value="DUF7801"/>
    <property type="match status" value="1"/>
</dbReference>
<comment type="caution">
    <text evidence="5">The sequence shown here is derived from an EMBL/GenBank/DDBJ whole genome shotgun (WGS) entry which is preliminary data.</text>
</comment>
<dbReference type="Proteomes" id="UP000288859">
    <property type="component" value="Unassembled WGS sequence"/>
</dbReference>
<dbReference type="PANTHER" id="PTHR45615:SF40">
    <property type="entry name" value="MYOSIN HEAVY CHAIN, NON-MUSCLE"/>
    <property type="match status" value="1"/>
</dbReference>
<dbReference type="GO" id="GO:0005737">
    <property type="term" value="C:cytoplasm"/>
    <property type="evidence" value="ECO:0007669"/>
    <property type="project" value="TreeGrafter"/>
</dbReference>
<dbReference type="GO" id="GO:0016460">
    <property type="term" value="C:myosin II complex"/>
    <property type="evidence" value="ECO:0007669"/>
    <property type="project" value="TreeGrafter"/>
</dbReference>
<proteinExistence type="predicted"/>
<evidence type="ECO:0000313" key="6">
    <source>
        <dbReference type="Proteomes" id="UP000288859"/>
    </source>
</evidence>
<feature type="compositionally biased region" description="Polar residues" evidence="2">
    <location>
        <begin position="244"/>
        <end position="253"/>
    </location>
</feature>